<dbReference type="GeneID" id="123027569"/>
<feature type="region of interest" description="Disordered" evidence="11">
    <location>
        <begin position="22"/>
        <end position="44"/>
    </location>
</feature>
<dbReference type="CTD" id="10746"/>
<dbReference type="SMART" id="SM00666">
    <property type="entry name" value="PB1"/>
    <property type="match status" value="1"/>
</dbReference>
<feature type="domain" description="PB1" evidence="13">
    <location>
        <begin position="43"/>
        <end position="122"/>
    </location>
</feature>
<keyword evidence="8 10" id="KW-0067">ATP-binding</keyword>
<keyword evidence="3" id="KW-0597">Phosphoprotein</keyword>
<dbReference type="GO" id="GO:0004674">
    <property type="term" value="F:protein serine/threonine kinase activity"/>
    <property type="evidence" value="ECO:0007669"/>
    <property type="project" value="UniProtKB-KW"/>
</dbReference>
<dbReference type="CDD" id="cd06652">
    <property type="entry name" value="STKc_MEKK2"/>
    <property type="match status" value="1"/>
</dbReference>
<feature type="compositionally biased region" description="Polar residues" evidence="11">
    <location>
        <begin position="288"/>
        <end position="297"/>
    </location>
</feature>
<reference evidence="14" key="1">
    <citation type="submission" date="2025-08" db="UniProtKB">
        <authorList>
            <consortium name="Ensembl"/>
        </authorList>
    </citation>
    <scope>IDENTIFICATION</scope>
</reference>
<evidence type="ECO:0000256" key="3">
    <source>
        <dbReference type="ARBA" id="ARBA00022553"/>
    </source>
</evidence>
<accession>A0A8D2JI21</accession>
<dbReference type="InterPro" id="IPR034879">
    <property type="entry name" value="PB1_MEKK2/3"/>
</dbReference>
<evidence type="ECO:0000256" key="10">
    <source>
        <dbReference type="PROSITE-ProRule" id="PRU10141"/>
    </source>
</evidence>
<keyword evidence="5" id="KW-0479">Metal-binding</keyword>
<dbReference type="GO" id="GO:0035556">
    <property type="term" value="P:intracellular signal transduction"/>
    <property type="evidence" value="ECO:0007669"/>
    <property type="project" value="UniProtKB-ARBA"/>
</dbReference>
<dbReference type="KEGG" id="vko:123027569"/>
<dbReference type="SUPFAM" id="SSF56112">
    <property type="entry name" value="Protein kinase-like (PK-like)"/>
    <property type="match status" value="1"/>
</dbReference>
<dbReference type="Pfam" id="PF00564">
    <property type="entry name" value="PB1"/>
    <property type="match status" value="1"/>
</dbReference>
<dbReference type="Pfam" id="PF00069">
    <property type="entry name" value="Pkinase"/>
    <property type="match status" value="1"/>
</dbReference>
<evidence type="ECO:0000256" key="7">
    <source>
        <dbReference type="ARBA" id="ARBA00022777"/>
    </source>
</evidence>
<dbReference type="InterPro" id="IPR053793">
    <property type="entry name" value="PB1-like"/>
</dbReference>
<dbReference type="Gene3D" id="3.10.20.90">
    <property type="entry name" value="Phosphatidylinositol 3-kinase Catalytic Subunit, Chain A, domain 1"/>
    <property type="match status" value="1"/>
</dbReference>
<feature type="region of interest" description="Disordered" evidence="11">
    <location>
        <begin position="288"/>
        <end position="354"/>
    </location>
</feature>
<dbReference type="SUPFAM" id="SSF54277">
    <property type="entry name" value="CAD &amp; PB1 domains"/>
    <property type="match status" value="1"/>
</dbReference>
<keyword evidence="7" id="KW-0418">Kinase</keyword>
<evidence type="ECO:0000256" key="8">
    <source>
        <dbReference type="ARBA" id="ARBA00022840"/>
    </source>
</evidence>
<evidence type="ECO:0000259" key="12">
    <source>
        <dbReference type="PROSITE" id="PS50011"/>
    </source>
</evidence>
<dbReference type="PROSITE" id="PS00107">
    <property type="entry name" value="PROTEIN_KINASE_ATP"/>
    <property type="match status" value="1"/>
</dbReference>
<evidence type="ECO:0000256" key="5">
    <source>
        <dbReference type="ARBA" id="ARBA00022723"/>
    </source>
</evidence>
<feature type="compositionally biased region" description="Basic and acidic residues" evidence="11">
    <location>
        <begin position="320"/>
        <end position="330"/>
    </location>
</feature>
<dbReference type="RefSeq" id="XP_044294439.1">
    <property type="nucleotide sequence ID" value="XM_044438504.1"/>
</dbReference>
<dbReference type="Ensembl" id="ENSVKKT00000009549.1">
    <property type="protein sequence ID" value="ENSVKKP00000009315.1"/>
    <property type="gene ID" value="ENSVKKG00000006600.1"/>
</dbReference>
<dbReference type="InterPro" id="IPR000719">
    <property type="entry name" value="Prot_kinase_dom"/>
</dbReference>
<dbReference type="PROSITE" id="PS51745">
    <property type="entry name" value="PB1"/>
    <property type="match status" value="1"/>
</dbReference>
<dbReference type="Gene3D" id="1.10.510.10">
    <property type="entry name" value="Transferase(Phosphotransferase) domain 1"/>
    <property type="match status" value="1"/>
</dbReference>
<reference evidence="14" key="2">
    <citation type="submission" date="2025-09" db="UniProtKB">
        <authorList>
            <consortium name="Ensembl"/>
        </authorList>
    </citation>
    <scope>IDENTIFICATION</scope>
</reference>
<dbReference type="GO" id="GO:0005524">
    <property type="term" value="F:ATP binding"/>
    <property type="evidence" value="ECO:0007669"/>
    <property type="project" value="UniProtKB-UniRule"/>
</dbReference>
<dbReference type="FunFam" id="1.10.510.10:FF:000071">
    <property type="entry name" value="Mitogen-activated protein kinase kinase kinase 3 isoform 2"/>
    <property type="match status" value="1"/>
</dbReference>
<dbReference type="InterPro" id="IPR017441">
    <property type="entry name" value="Protein_kinase_ATP_BS"/>
</dbReference>
<evidence type="ECO:0000256" key="9">
    <source>
        <dbReference type="ARBA" id="ARBA00022842"/>
    </source>
</evidence>
<dbReference type="InterPro" id="IPR000270">
    <property type="entry name" value="PB1_dom"/>
</dbReference>
<dbReference type="GO" id="GO:0046872">
    <property type="term" value="F:metal ion binding"/>
    <property type="evidence" value="ECO:0007669"/>
    <property type="project" value="UniProtKB-KW"/>
</dbReference>
<keyword evidence="4" id="KW-0808">Transferase</keyword>
<gene>
    <name evidence="14" type="primary">MAP3K2</name>
</gene>
<comment type="cofactor">
    <cofactor evidence="1">
        <name>Mg(2+)</name>
        <dbReference type="ChEBI" id="CHEBI:18420"/>
    </cofactor>
</comment>
<evidence type="ECO:0000313" key="15">
    <source>
        <dbReference type="Proteomes" id="UP000694545"/>
    </source>
</evidence>
<evidence type="ECO:0000256" key="1">
    <source>
        <dbReference type="ARBA" id="ARBA00001946"/>
    </source>
</evidence>
<evidence type="ECO:0000259" key="13">
    <source>
        <dbReference type="PROSITE" id="PS51745"/>
    </source>
</evidence>
<proteinExistence type="predicted"/>
<evidence type="ECO:0000313" key="14">
    <source>
        <dbReference type="Ensembl" id="ENSVKKP00000009315.1"/>
    </source>
</evidence>
<dbReference type="PANTHER" id="PTHR11584">
    <property type="entry name" value="SERINE/THREONINE PROTEIN KINASE"/>
    <property type="match status" value="1"/>
</dbReference>
<feature type="binding site" evidence="10">
    <location>
        <position position="383"/>
    </location>
    <ligand>
        <name>ATP</name>
        <dbReference type="ChEBI" id="CHEBI:30616"/>
    </ligand>
</feature>
<dbReference type="SMART" id="SM00220">
    <property type="entry name" value="S_TKc"/>
    <property type="match status" value="1"/>
</dbReference>
<dbReference type="AlphaFoldDB" id="A0A8D2JI21"/>
<dbReference type="OMA" id="GPTNRDR"/>
<evidence type="ECO:0000256" key="6">
    <source>
        <dbReference type="ARBA" id="ARBA00022741"/>
    </source>
</evidence>
<dbReference type="CDD" id="cd06405">
    <property type="entry name" value="PB1_Mekk2_3"/>
    <property type="match status" value="1"/>
</dbReference>
<feature type="compositionally biased region" description="Low complexity" evidence="11">
    <location>
        <begin position="298"/>
        <end position="313"/>
    </location>
</feature>
<feature type="domain" description="Protein kinase" evidence="12">
    <location>
        <begin position="354"/>
        <end position="614"/>
    </location>
</feature>
<protein>
    <submittedName>
        <fullName evidence="14">Mitogen-activated protein kinase kinase kinase 2</fullName>
    </submittedName>
</protein>
<dbReference type="FunFam" id="3.10.20.90:FF:000026">
    <property type="entry name" value="Mitogen-activated protein kinase kinase kinase 3 isoform 2"/>
    <property type="match status" value="1"/>
</dbReference>
<organism evidence="14 15">
    <name type="scientific">Varanus komodoensis</name>
    <name type="common">Komodo dragon</name>
    <dbReference type="NCBI Taxonomy" id="61221"/>
    <lineage>
        <taxon>Eukaryota</taxon>
        <taxon>Metazoa</taxon>
        <taxon>Chordata</taxon>
        <taxon>Craniata</taxon>
        <taxon>Vertebrata</taxon>
        <taxon>Euteleostomi</taxon>
        <taxon>Lepidosauria</taxon>
        <taxon>Squamata</taxon>
        <taxon>Bifurcata</taxon>
        <taxon>Unidentata</taxon>
        <taxon>Episquamata</taxon>
        <taxon>Toxicofera</taxon>
        <taxon>Anguimorpha</taxon>
        <taxon>Paleoanguimorpha</taxon>
        <taxon>Varanoidea</taxon>
        <taxon>Varanidae</taxon>
        <taxon>Varanus</taxon>
    </lineage>
</organism>
<keyword evidence="6 10" id="KW-0547">Nucleotide-binding</keyword>
<name>A0A8D2JI21_VARKO</name>
<dbReference type="PANTHER" id="PTHR11584:SF369">
    <property type="entry name" value="MITOGEN-ACTIVATED PROTEIN KINASE KINASE KINASE 19-RELATED"/>
    <property type="match status" value="1"/>
</dbReference>
<sequence length="617" mass="69099">MDEQQALNSIMQDLAVLHKASRPALPLQETGKTKSSSPKKQNDIRVKFEHRGEKRILQFSRPIKLENLASKAKVAFGQPMNLLYSNNELVIPLATQDDLDKAVELLDRSVHMKSLKILLVAHGNTQGNMEPRPSLEDLDNTVFRVTERKSRVSVIGYYTHDRSSPPPGYIPDDLHDVAQNGSFTSINSEGEFIPEDQILDPLSLSSPENSGSGSCPSLDSPLDGDSYPKSRMPRAQSYPDNHQEFSDYDLPIIEKFGKGGTYPRRYHISYHHQDYNDGRKTFPRARRTQGNSLRSPVSFSPTDHSLSTSSGSSIFAPEYDDGRMRRRGSDIDNPTLTVMDISPPSRSPRAPTNWVLGKPLGQGAFGRVYLCYDADTGRELAVKQVQFDPDSPETSKEVNALECEIQLLKNLLHERIVQYYGCLRDPPERTLSIFMEYMPGGSIKDQLKAYGALTENVTRKYTRQILEGVHYLHSNMIVHRDIKGANILRDSAGNVKLGDFGASKRLQTICLSGTGIKSATGTPYWMSPEVISGEGYGRKADIWSVGCTVVEMLTEKPPWAEFEAMAAIFKIATQPTNPQLPPHVSDHGRDFLKRIFIEAKLRPSADELLRHTFAHYH</sequence>
<feature type="compositionally biased region" description="Low complexity" evidence="11">
    <location>
        <begin position="201"/>
        <end position="217"/>
    </location>
</feature>
<dbReference type="Proteomes" id="UP000694545">
    <property type="component" value="Unplaced"/>
</dbReference>
<feature type="region of interest" description="Disordered" evidence="11">
    <location>
        <begin position="200"/>
        <end position="246"/>
    </location>
</feature>
<keyword evidence="9" id="KW-0460">Magnesium</keyword>
<keyword evidence="2" id="KW-0723">Serine/threonine-protein kinase</keyword>
<keyword evidence="15" id="KW-1185">Reference proteome</keyword>
<evidence type="ECO:0000256" key="11">
    <source>
        <dbReference type="SAM" id="MobiDB-lite"/>
    </source>
</evidence>
<dbReference type="InterPro" id="IPR011009">
    <property type="entry name" value="Kinase-like_dom_sf"/>
</dbReference>
<dbReference type="OrthoDB" id="8693905at2759"/>
<evidence type="ECO:0000256" key="2">
    <source>
        <dbReference type="ARBA" id="ARBA00022527"/>
    </source>
</evidence>
<evidence type="ECO:0000256" key="4">
    <source>
        <dbReference type="ARBA" id="ARBA00022679"/>
    </source>
</evidence>
<dbReference type="PROSITE" id="PS50011">
    <property type="entry name" value="PROTEIN_KINASE_DOM"/>
    <property type="match status" value="1"/>
</dbReference>